<gene>
    <name evidence="1" type="ORF">L6452_13097</name>
</gene>
<accession>A0ACB9CHB6</accession>
<evidence type="ECO:0000313" key="1">
    <source>
        <dbReference type="EMBL" id="KAI3733648.1"/>
    </source>
</evidence>
<sequence length="192" mass="21726">MKDPANGFPEDKQEPTIGSEDRNAMDEAAKVAAVSPATSEAGFGASTMYTVRAVSMSSGLSQQLWNKECGLISNFQHEPPSVSLGSFCIDDMYRYGMNCFAVAFNDMYKVWILLLLFWRNKANLQLAKVLNRLTVWHGFYGIGPLQWASILIVDSCMDEKKRYMYMVMWDMVYYSPLDRDTFSQSGGSLFRP</sequence>
<protein>
    <submittedName>
        <fullName evidence="1">Uncharacterized protein</fullName>
    </submittedName>
</protein>
<comment type="caution">
    <text evidence="1">The sequence shown here is derived from an EMBL/GenBank/DDBJ whole genome shotgun (WGS) entry which is preliminary data.</text>
</comment>
<keyword evidence="2" id="KW-1185">Reference proteome</keyword>
<evidence type="ECO:0000313" key="2">
    <source>
        <dbReference type="Proteomes" id="UP001055879"/>
    </source>
</evidence>
<dbReference type="EMBL" id="CM042050">
    <property type="protein sequence ID" value="KAI3733648.1"/>
    <property type="molecule type" value="Genomic_DNA"/>
</dbReference>
<organism evidence="1 2">
    <name type="scientific">Arctium lappa</name>
    <name type="common">Greater burdock</name>
    <name type="synonym">Lappa major</name>
    <dbReference type="NCBI Taxonomy" id="4217"/>
    <lineage>
        <taxon>Eukaryota</taxon>
        <taxon>Viridiplantae</taxon>
        <taxon>Streptophyta</taxon>
        <taxon>Embryophyta</taxon>
        <taxon>Tracheophyta</taxon>
        <taxon>Spermatophyta</taxon>
        <taxon>Magnoliopsida</taxon>
        <taxon>eudicotyledons</taxon>
        <taxon>Gunneridae</taxon>
        <taxon>Pentapetalae</taxon>
        <taxon>asterids</taxon>
        <taxon>campanulids</taxon>
        <taxon>Asterales</taxon>
        <taxon>Asteraceae</taxon>
        <taxon>Carduoideae</taxon>
        <taxon>Cardueae</taxon>
        <taxon>Arctiinae</taxon>
        <taxon>Arctium</taxon>
    </lineage>
</organism>
<reference evidence="1 2" key="2">
    <citation type="journal article" date="2022" name="Mol. Ecol. Resour.">
        <title>The genomes of chicory, endive, great burdock and yacon provide insights into Asteraceae paleo-polyploidization history and plant inulin production.</title>
        <authorList>
            <person name="Fan W."/>
            <person name="Wang S."/>
            <person name="Wang H."/>
            <person name="Wang A."/>
            <person name="Jiang F."/>
            <person name="Liu H."/>
            <person name="Zhao H."/>
            <person name="Xu D."/>
            <person name="Zhang Y."/>
        </authorList>
    </citation>
    <scope>NUCLEOTIDE SEQUENCE [LARGE SCALE GENOMIC DNA]</scope>
    <source>
        <strain evidence="2">cv. Niubang</strain>
    </source>
</reference>
<name>A0ACB9CHB6_ARCLA</name>
<dbReference type="Proteomes" id="UP001055879">
    <property type="component" value="Linkage Group LG04"/>
</dbReference>
<proteinExistence type="predicted"/>
<reference evidence="2" key="1">
    <citation type="journal article" date="2022" name="Mol. Ecol. Resour.">
        <title>The genomes of chicory, endive, great burdock and yacon provide insights into Asteraceae palaeo-polyploidization history and plant inulin production.</title>
        <authorList>
            <person name="Fan W."/>
            <person name="Wang S."/>
            <person name="Wang H."/>
            <person name="Wang A."/>
            <person name="Jiang F."/>
            <person name="Liu H."/>
            <person name="Zhao H."/>
            <person name="Xu D."/>
            <person name="Zhang Y."/>
        </authorList>
    </citation>
    <scope>NUCLEOTIDE SEQUENCE [LARGE SCALE GENOMIC DNA]</scope>
    <source>
        <strain evidence="2">cv. Niubang</strain>
    </source>
</reference>